<evidence type="ECO:0000259" key="5">
    <source>
        <dbReference type="Pfam" id="PF08386"/>
    </source>
</evidence>
<evidence type="ECO:0000256" key="2">
    <source>
        <dbReference type="ARBA" id="ARBA00022801"/>
    </source>
</evidence>
<dbReference type="PANTHER" id="PTHR43248:SF25">
    <property type="entry name" value="AB HYDROLASE-1 DOMAIN-CONTAINING PROTEIN-RELATED"/>
    <property type="match status" value="1"/>
</dbReference>
<dbReference type="InterPro" id="IPR029058">
    <property type="entry name" value="AB_hydrolase_fold"/>
</dbReference>
<dbReference type="EMBL" id="KQ086013">
    <property type="protein sequence ID" value="KLO10922.1"/>
    <property type="molecule type" value="Genomic_DNA"/>
</dbReference>
<dbReference type="Gene3D" id="3.40.50.1820">
    <property type="entry name" value="alpha/beta hydrolase"/>
    <property type="match status" value="1"/>
</dbReference>
<gene>
    <name evidence="6" type="ORF">SCHPADRAFT_856041</name>
</gene>
<evidence type="ECO:0000313" key="7">
    <source>
        <dbReference type="Proteomes" id="UP000053477"/>
    </source>
</evidence>
<feature type="domain" description="Peptidase S33 tripeptidyl aminopeptidase-like C-terminal" evidence="5">
    <location>
        <begin position="462"/>
        <end position="555"/>
    </location>
</feature>
<dbReference type="InterPro" id="IPR013595">
    <property type="entry name" value="Pept_S33_TAP-like_C"/>
</dbReference>
<proteinExistence type="inferred from homology"/>
<feature type="domain" description="AB hydrolase-1" evidence="4">
    <location>
        <begin position="122"/>
        <end position="282"/>
    </location>
</feature>
<feature type="transmembrane region" description="Helical" evidence="3">
    <location>
        <begin position="26"/>
        <end position="44"/>
    </location>
</feature>
<evidence type="ECO:0000259" key="4">
    <source>
        <dbReference type="Pfam" id="PF00561"/>
    </source>
</evidence>
<dbReference type="SUPFAM" id="SSF53474">
    <property type="entry name" value="alpha/beta-Hydrolases"/>
    <property type="match status" value="1"/>
</dbReference>
<dbReference type="Proteomes" id="UP000053477">
    <property type="component" value="Unassembled WGS sequence"/>
</dbReference>
<keyword evidence="3" id="KW-1133">Transmembrane helix</keyword>
<keyword evidence="3" id="KW-0812">Transmembrane</keyword>
<evidence type="ECO:0000256" key="3">
    <source>
        <dbReference type="SAM" id="Phobius"/>
    </source>
</evidence>
<keyword evidence="7" id="KW-1185">Reference proteome</keyword>
<dbReference type="STRING" id="27342.A0A0H2RH89"/>
<dbReference type="GO" id="GO:0016787">
    <property type="term" value="F:hydrolase activity"/>
    <property type="evidence" value="ECO:0007669"/>
    <property type="project" value="UniProtKB-KW"/>
</dbReference>
<accession>A0A0H2RH89</accession>
<dbReference type="InterPro" id="IPR051601">
    <property type="entry name" value="Serine_prot/Carboxylest_S33"/>
</dbReference>
<dbReference type="AlphaFoldDB" id="A0A0H2RH89"/>
<evidence type="ECO:0000313" key="6">
    <source>
        <dbReference type="EMBL" id="KLO10922.1"/>
    </source>
</evidence>
<name>A0A0H2RH89_9AGAM</name>
<protein>
    <submittedName>
        <fullName evidence="6">Alpha/beta-hydrolase</fullName>
    </submittedName>
</protein>
<keyword evidence="3" id="KW-0472">Membrane</keyword>
<dbReference type="InParanoid" id="A0A0H2RH89"/>
<keyword evidence="2 6" id="KW-0378">Hydrolase</keyword>
<dbReference type="Pfam" id="PF00561">
    <property type="entry name" value="Abhydrolase_1"/>
    <property type="match status" value="1"/>
</dbReference>
<dbReference type="Pfam" id="PF08386">
    <property type="entry name" value="Abhydrolase_4"/>
    <property type="match status" value="1"/>
</dbReference>
<dbReference type="PANTHER" id="PTHR43248">
    <property type="entry name" value="2-SUCCINYL-6-HYDROXY-2,4-CYCLOHEXADIENE-1-CARBOXYLATE SYNTHASE"/>
    <property type="match status" value="1"/>
</dbReference>
<reference evidence="6 7" key="1">
    <citation type="submission" date="2015-04" db="EMBL/GenBank/DDBJ databases">
        <title>Complete genome sequence of Schizopora paradoxa KUC8140, a cosmopolitan wood degrader in East Asia.</title>
        <authorList>
            <consortium name="DOE Joint Genome Institute"/>
            <person name="Min B."/>
            <person name="Park H."/>
            <person name="Jang Y."/>
            <person name="Kim J.-J."/>
            <person name="Kim K.H."/>
            <person name="Pangilinan J."/>
            <person name="Lipzen A."/>
            <person name="Riley R."/>
            <person name="Grigoriev I.V."/>
            <person name="Spatafora J.W."/>
            <person name="Choi I.-G."/>
        </authorList>
    </citation>
    <scope>NUCLEOTIDE SEQUENCE [LARGE SCALE GENOMIC DNA]</scope>
    <source>
        <strain evidence="6 7">KUC8140</strain>
    </source>
</reference>
<organism evidence="6 7">
    <name type="scientific">Schizopora paradoxa</name>
    <dbReference type="NCBI Taxonomy" id="27342"/>
    <lineage>
        <taxon>Eukaryota</taxon>
        <taxon>Fungi</taxon>
        <taxon>Dikarya</taxon>
        <taxon>Basidiomycota</taxon>
        <taxon>Agaricomycotina</taxon>
        <taxon>Agaricomycetes</taxon>
        <taxon>Hymenochaetales</taxon>
        <taxon>Schizoporaceae</taxon>
        <taxon>Schizopora</taxon>
    </lineage>
</organism>
<evidence type="ECO:0000256" key="1">
    <source>
        <dbReference type="ARBA" id="ARBA00010088"/>
    </source>
</evidence>
<sequence length="569" mass="62860">MKDISLPQLSNARVNASGRRRSCRLTTTKICFIIAVIFVIRRLFVTRTVKSIYQQPDNSYRYNWSNLVPSNPPQWKACYGIYQCSKLLVPLDYESPEGDRAAIALIKMNSTLTPGDERHKGPLLMNPGGPGSSGVNFVMKNGRKLRKILGEGYDIVGFDPRGIGYTTPGLFPFTTRAEAGAFYAQELLSANASESAIAELLGHAQILSQIVGARAKNVAEHMSTALVAKDMLTMVETFGNGKLSYWGFSYGTVLGATFAAMFPDKINRMVLDGVVDAEDYYSGSWTESLHDADSALMDLFHTCVRIGPLLCPLYEVNASLIKERVDKLLLRVKEHPIPFFYNVVPGVREQYGLVDYSIVKFAMLQSLVKVQEDGWSLIHALAGLEKGYSEAFWRLSARVIRWEDYFSDRISCDFLEGFAGGRELGSAVACGEADPVVGDLQSLKEYYADLAKTASFAYEWTRRISCSGWKVRAKERYTGPFVANTSFPILFIGNTADPVTPLRNAHKMAKGFEGAVVLTQNSSGHGSISATSICTGDALRRYFNEGKLPKEGTVCDVESKIFPHEFSPA</sequence>
<dbReference type="OrthoDB" id="425534at2759"/>
<dbReference type="InterPro" id="IPR000073">
    <property type="entry name" value="AB_hydrolase_1"/>
</dbReference>
<comment type="similarity">
    <text evidence="1">Belongs to the peptidase S33 family.</text>
</comment>